<dbReference type="AlphaFoldDB" id="A0A375YX71"/>
<evidence type="ECO:0000313" key="2">
    <source>
        <dbReference type="Proteomes" id="UP000252015"/>
    </source>
</evidence>
<dbReference type="Proteomes" id="UP000252015">
    <property type="component" value="Unassembled WGS sequence"/>
</dbReference>
<evidence type="ECO:0000313" key="1">
    <source>
        <dbReference type="EMBL" id="SRX93513.1"/>
    </source>
</evidence>
<name>A0A375YX71_MYCSH</name>
<sequence>MDHVEPACTLAFADYRQRLAWIAALNAAALRGYHREGSRIELAYDSAAAALVHEFVRAEQDCCPFLKFSVDQDEDTLVVTIVAPGEGGEAFDELFSPSATT</sequence>
<protein>
    <submittedName>
        <fullName evidence="1">Uncharacterized protein</fullName>
    </submittedName>
</protein>
<gene>
    <name evidence="1" type="ORF">MSP7336_01751</name>
</gene>
<organism evidence="1 2">
    <name type="scientific">Mycobacterium shimoidei</name>
    <dbReference type="NCBI Taxonomy" id="29313"/>
    <lineage>
        <taxon>Bacteria</taxon>
        <taxon>Bacillati</taxon>
        <taxon>Actinomycetota</taxon>
        <taxon>Actinomycetes</taxon>
        <taxon>Mycobacteriales</taxon>
        <taxon>Mycobacteriaceae</taxon>
        <taxon>Mycobacterium</taxon>
    </lineage>
</organism>
<keyword evidence="2" id="KW-1185">Reference proteome</keyword>
<dbReference type="STRING" id="29313.BHQ16_09405"/>
<reference evidence="1 2" key="1">
    <citation type="submission" date="2018-05" db="EMBL/GenBank/DDBJ databases">
        <authorList>
            <consortium name="IHU Genomes"/>
        </authorList>
    </citation>
    <scope>NUCLEOTIDE SEQUENCE [LARGE SCALE GENOMIC DNA]</scope>
    <source>
        <strain evidence="1 2">P7336</strain>
    </source>
</reference>
<dbReference type="EMBL" id="UEGW01000001">
    <property type="protein sequence ID" value="SRX93513.1"/>
    <property type="molecule type" value="Genomic_DNA"/>
</dbReference>
<dbReference type="RefSeq" id="WP_113963516.1">
    <property type="nucleotide sequence ID" value="NZ_UEGW01000001.1"/>
</dbReference>
<proteinExistence type="predicted"/>
<accession>A0A375YX71</accession>